<protein>
    <submittedName>
        <fullName evidence="2">Uncharacterized protein</fullName>
    </submittedName>
</protein>
<sequence>MDIINEIETQAQSIAHDMELEEFLHSMDNWMSAPTSTVTEVGVAPEPIREVVTKGQNDTRKQASQLFEAEMQFEKASDLLSTTPCKNDDLCVLYQTTAATAVPDIFIFTAPAAIPDVSSKPLEKIDLAPFLAHIPAPDPFSLTSSSAPTPPPPPRPIFDNSSTAWLTPPYEQPLLTMPWLHFLPSMVTSISASSSPTLAWDWTYLPDLSMAMPTSDPLAIIDPCISLDFLELQADSAIFYNSSTTDSDDGVAHTSSSGSSSGNSRTRSSSQKCNSRKGFAFLQPISADTFQGEDSTTPKKPRLGRPPLVRMDTASDYHPHPVGPRRNSSSALASPPPSPPSKSAGLPPQYFFVASDIPVQTTDKKRDGRSLNCTKLLKREQAKALQTRGIQ</sequence>
<proteinExistence type="predicted"/>
<organism evidence="2 3">
    <name type="scientific">Mortierella polycephala</name>
    <dbReference type="NCBI Taxonomy" id="41804"/>
    <lineage>
        <taxon>Eukaryota</taxon>
        <taxon>Fungi</taxon>
        <taxon>Fungi incertae sedis</taxon>
        <taxon>Mucoromycota</taxon>
        <taxon>Mortierellomycotina</taxon>
        <taxon>Mortierellomycetes</taxon>
        <taxon>Mortierellales</taxon>
        <taxon>Mortierellaceae</taxon>
        <taxon>Mortierella</taxon>
    </lineage>
</organism>
<feature type="region of interest" description="Disordered" evidence="1">
    <location>
        <begin position="287"/>
        <end position="349"/>
    </location>
</feature>
<evidence type="ECO:0000313" key="3">
    <source>
        <dbReference type="Proteomes" id="UP000726737"/>
    </source>
</evidence>
<feature type="region of interest" description="Disordered" evidence="1">
    <location>
        <begin position="243"/>
        <end position="273"/>
    </location>
</feature>
<name>A0A9P6Q567_9FUNG</name>
<reference evidence="2" key="1">
    <citation type="journal article" date="2020" name="Fungal Divers.">
        <title>Resolving the Mortierellaceae phylogeny through synthesis of multi-gene phylogenetics and phylogenomics.</title>
        <authorList>
            <person name="Vandepol N."/>
            <person name="Liber J."/>
            <person name="Desiro A."/>
            <person name="Na H."/>
            <person name="Kennedy M."/>
            <person name="Barry K."/>
            <person name="Grigoriev I.V."/>
            <person name="Miller A.N."/>
            <person name="O'Donnell K."/>
            <person name="Stajich J.E."/>
            <person name="Bonito G."/>
        </authorList>
    </citation>
    <scope>NUCLEOTIDE SEQUENCE</scope>
    <source>
        <strain evidence="2">KOD948</strain>
    </source>
</reference>
<evidence type="ECO:0000256" key="1">
    <source>
        <dbReference type="SAM" id="MobiDB-lite"/>
    </source>
</evidence>
<accession>A0A9P6Q567</accession>
<gene>
    <name evidence="2" type="ORF">BG011_003008</name>
</gene>
<comment type="caution">
    <text evidence="2">The sequence shown here is derived from an EMBL/GenBank/DDBJ whole genome shotgun (WGS) entry which is preliminary data.</text>
</comment>
<feature type="compositionally biased region" description="Low complexity" evidence="1">
    <location>
        <begin position="254"/>
        <end position="270"/>
    </location>
</feature>
<dbReference type="EMBL" id="JAAAJA010000203">
    <property type="protein sequence ID" value="KAG0258872.1"/>
    <property type="molecule type" value="Genomic_DNA"/>
</dbReference>
<evidence type="ECO:0000313" key="2">
    <source>
        <dbReference type="EMBL" id="KAG0258872.1"/>
    </source>
</evidence>
<dbReference type="Proteomes" id="UP000726737">
    <property type="component" value="Unassembled WGS sequence"/>
</dbReference>
<dbReference type="AlphaFoldDB" id="A0A9P6Q567"/>
<keyword evidence="3" id="KW-1185">Reference proteome</keyword>